<keyword evidence="7 8" id="KW-0472">Membrane</keyword>
<evidence type="ECO:0000313" key="12">
    <source>
        <dbReference type="Proteomes" id="UP000245168"/>
    </source>
</evidence>
<protein>
    <submittedName>
        <fullName evidence="11">Cation transporter</fullName>
    </submittedName>
</protein>
<evidence type="ECO:0000256" key="3">
    <source>
        <dbReference type="ARBA" id="ARBA00022448"/>
    </source>
</evidence>
<dbReference type="GO" id="GO:0015341">
    <property type="term" value="F:zinc efflux antiporter activity"/>
    <property type="evidence" value="ECO:0007669"/>
    <property type="project" value="TreeGrafter"/>
</dbReference>
<dbReference type="Gene3D" id="3.30.70.1350">
    <property type="entry name" value="Cation efflux protein, cytoplasmic domain"/>
    <property type="match status" value="1"/>
</dbReference>
<organism evidence="11 12">
    <name type="scientific">Marinicauda salina</name>
    <dbReference type="NCBI Taxonomy" id="2135793"/>
    <lineage>
        <taxon>Bacteria</taxon>
        <taxon>Pseudomonadati</taxon>
        <taxon>Pseudomonadota</taxon>
        <taxon>Alphaproteobacteria</taxon>
        <taxon>Maricaulales</taxon>
        <taxon>Maricaulaceae</taxon>
        <taxon>Marinicauda</taxon>
    </lineage>
</organism>
<dbReference type="GO" id="GO:0005886">
    <property type="term" value="C:plasma membrane"/>
    <property type="evidence" value="ECO:0007669"/>
    <property type="project" value="TreeGrafter"/>
</dbReference>
<dbReference type="InterPro" id="IPR058533">
    <property type="entry name" value="Cation_efflux_TM"/>
</dbReference>
<sequence>MPHDALDAGPGKLAPEKARKITSRVTSLSVGVALTLVAAKTVAWALSGSVAMLATLADSALDLAASLTTFFAVRYAASPADAEHRYGHGKAEAFASLLQALLVALSAGLLMREAYHRFVEPHPIEAGGIALSVMGLSILLTVGLVWAQTRALKQTESLAVTGDRAHYAADLAANGVVIVGLVMVTMFGIERADPVAGFAVSVWLFWTAWEVGSKAFENLMDRELPDADRERILQIAGDDPRVLGVHQLRTRASGPFIHIQLHMDLDPHQSLRDAHKTVVAAERRLMAAYPAADILIHPDPKGFAEPHGNVYFSSEASGAKVDGDVK</sequence>
<feature type="domain" description="Cation efflux protein transmembrane" evidence="9">
    <location>
        <begin position="28"/>
        <end position="220"/>
    </location>
</feature>
<keyword evidence="5 8" id="KW-0812">Transmembrane</keyword>
<gene>
    <name evidence="11" type="ORF">DDZ18_02015</name>
</gene>
<evidence type="ECO:0000256" key="1">
    <source>
        <dbReference type="ARBA" id="ARBA00004141"/>
    </source>
</evidence>
<dbReference type="InterPro" id="IPR027469">
    <property type="entry name" value="Cation_efflux_TMD_sf"/>
</dbReference>
<feature type="transmembrane region" description="Helical" evidence="8">
    <location>
        <begin position="93"/>
        <end position="111"/>
    </location>
</feature>
<dbReference type="RefSeq" id="WP_109251680.1">
    <property type="nucleotide sequence ID" value="NZ_QEXV01000001.1"/>
</dbReference>
<feature type="transmembrane region" description="Helical" evidence="8">
    <location>
        <begin position="167"/>
        <end position="189"/>
    </location>
</feature>
<dbReference type="InterPro" id="IPR036837">
    <property type="entry name" value="Cation_efflux_CTD_sf"/>
</dbReference>
<dbReference type="SUPFAM" id="SSF161111">
    <property type="entry name" value="Cation efflux protein transmembrane domain-like"/>
    <property type="match status" value="1"/>
</dbReference>
<evidence type="ECO:0000256" key="2">
    <source>
        <dbReference type="ARBA" id="ARBA00008114"/>
    </source>
</evidence>
<dbReference type="PANTHER" id="PTHR43840">
    <property type="entry name" value="MITOCHONDRIAL METAL TRANSPORTER 1-RELATED"/>
    <property type="match status" value="1"/>
</dbReference>
<dbReference type="PANTHER" id="PTHR43840:SF41">
    <property type="entry name" value="CATION-EFFLUX PUMP FIEF"/>
    <property type="match status" value="1"/>
</dbReference>
<evidence type="ECO:0000313" key="11">
    <source>
        <dbReference type="EMBL" id="PWE18405.1"/>
    </source>
</evidence>
<dbReference type="NCBIfam" id="TIGR01297">
    <property type="entry name" value="CDF"/>
    <property type="match status" value="1"/>
</dbReference>
<evidence type="ECO:0000259" key="9">
    <source>
        <dbReference type="Pfam" id="PF01545"/>
    </source>
</evidence>
<dbReference type="Gene3D" id="1.20.1510.10">
    <property type="entry name" value="Cation efflux protein transmembrane domain"/>
    <property type="match status" value="1"/>
</dbReference>
<dbReference type="InterPro" id="IPR050291">
    <property type="entry name" value="CDF_Transporter"/>
</dbReference>
<reference evidence="12" key="1">
    <citation type="submission" date="2018-05" db="EMBL/GenBank/DDBJ databases">
        <authorList>
            <person name="Liu B.-T."/>
        </authorList>
    </citation>
    <scope>NUCLEOTIDE SEQUENCE [LARGE SCALE GENOMIC DNA]</scope>
    <source>
        <strain evidence="12">WD6-1</strain>
    </source>
</reference>
<keyword evidence="12" id="KW-1185">Reference proteome</keyword>
<keyword evidence="6 8" id="KW-1133">Transmembrane helix</keyword>
<dbReference type="AlphaFoldDB" id="A0A2U2BWK9"/>
<dbReference type="InterPro" id="IPR027470">
    <property type="entry name" value="Cation_efflux_CTD"/>
</dbReference>
<feature type="transmembrane region" description="Helical" evidence="8">
    <location>
        <begin position="25"/>
        <end position="46"/>
    </location>
</feature>
<dbReference type="SUPFAM" id="SSF160240">
    <property type="entry name" value="Cation efflux protein cytoplasmic domain-like"/>
    <property type="match status" value="1"/>
</dbReference>
<dbReference type="GO" id="GO:0015086">
    <property type="term" value="F:cadmium ion transmembrane transporter activity"/>
    <property type="evidence" value="ECO:0007669"/>
    <property type="project" value="TreeGrafter"/>
</dbReference>
<dbReference type="OrthoDB" id="9806522at2"/>
<dbReference type="Pfam" id="PF16916">
    <property type="entry name" value="ZT_dimer"/>
    <property type="match status" value="1"/>
</dbReference>
<evidence type="ECO:0000256" key="7">
    <source>
        <dbReference type="ARBA" id="ARBA00023136"/>
    </source>
</evidence>
<feature type="domain" description="Cation efflux protein cytoplasmic" evidence="10">
    <location>
        <begin position="224"/>
        <end position="300"/>
    </location>
</feature>
<comment type="similarity">
    <text evidence="2">Belongs to the cation diffusion facilitator (CDF) transporter (TC 2.A.4) family.</text>
</comment>
<dbReference type="GO" id="GO:0006882">
    <property type="term" value="P:intracellular zinc ion homeostasis"/>
    <property type="evidence" value="ECO:0007669"/>
    <property type="project" value="TreeGrafter"/>
</dbReference>
<feature type="transmembrane region" description="Helical" evidence="8">
    <location>
        <begin position="52"/>
        <end position="73"/>
    </location>
</feature>
<comment type="caution">
    <text evidence="11">The sequence shown here is derived from an EMBL/GenBank/DDBJ whole genome shotgun (WGS) entry which is preliminary data.</text>
</comment>
<keyword evidence="4" id="KW-1003">Cell membrane</keyword>
<evidence type="ECO:0000256" key="4">
    <source>
        <dbReference type="ARBA" id="ARBA00022475"/>
    </source>
</evidence>
<keyword evidence="3" id="KW-0813">Transport</keyword>
<dbReference type="Pfam" id="PF01545">
    <property type="entry name" value="Cation_efflux"/>
    <property type="match status" value="1"/>
</dbReference>
<name>A0A2U2BWK9_9PROT</name>
<dbReference type="EMBL" id="QEXV01000001">
    <property type="protein sequence ID" value="PWE18405.1"/>
    <property type="molecule type" value="Genomic_DNA"/>
</dbReference>
<proteinExistence type="inferred from homology"/>
<evidence type="ECO:0000259" key="10">
    <source>
        <dbReference type="Pfam" id="PF16916"/>
    </source>
</evidence>
<evidence type="ECO:0000256" key="8">
    <source>
        <dbReference type="SAM" id="Phobius"/>
    </source>
</evidence>
<feature type="transmembrane region" description="Helical" evidence="8">
    <location>
        <begin position="126"/>
        <end position="147"/>
    </location>
</feature>
<evidence type="ECO:0000256" key="5">
    <source>
        <dbReference type="ARBA" id="ARBA00022692"/>
    </source>
</evidence>
<dbReference type="Proteomes" id="UP000245168">
    <property type="component" value="Unassembled WGS sequence"/>
</dbReference>
<evidence type="ECO:0000256" key="6">
    <source>
        <dbReference type="ARBA" id="ARBA00022989"/>
    </source>
</evidence>
<comment type="subcellular location">
    <subcellularLocation>
        <location evidence="1">Membrane</location>
        <topology evidence="1">Multi-pass membrane protein</topology>
    </subcellularLocation>
</comment>
<dbReference type="InterPro" id="IPR002524">
    <property type="entry name" value="Cation_efflux"/>
</dbReference>
<accession>A0A2U2BWK9</accession>
<dbReference type="GO" id="GO:0015093">
    <property type="term" value="F:ferrous iron transmembrane transporter activity"/>
    <property type="evidence" value="ECO:0007669"/>
    <property type="project" value="TreeGrafter"/>
</dbReference>